<dbReference type="EnsemblMetazoa" id="XM_019996162.1">
    <property type="protein sequence ID" value="XP_019851721.1"/>
    <property type="gene ID" value="LOC109581763"/>
</dbReference>
<dbReference type="InterPro" id="IPR017981">
    <property type="entry name" value="GPCR_2-like_7TM"/>
</dbReference>
<dbReference type="Gene3D" id="1.20.1070.10">
    <property type="entry name" value="Rhodopsin 7-helix transmembrane proteins"/>
    <property type="match status" value="1"/>
</dbReference>
<dbReference type="SMART" id="SM00181">
    <property type="entry name" value="EGF"/>
    <property type="match status" value="2"/>
</dbReference>
<dbReference type="InterPro" id="IPR000832">
    <property type="entry name" value="GPCR_2_secretin-like"/>
</dbReference>
<dbReference type="PROSITE" id="PS50261">
    <property type="entry name" value="G_PROTEIN_RECEP_F2_4"/>
    <property type="match status" value="1"/>
</dbReference>
<dbReference type="InterPro" id="IPR046338">
    <property type="entry name" value="GAIN_dom_sf"/>
</dbReference>
<dbReference type="SMART" id="SM00303">
    <property type="entry name" value="GPS"/>
    <property type="match status" value="1"/>
</dbReference>
<feature type="disulfide bond" evidence="8">
    <location>
        <begin position="327"/>
        <end position="344"/>
    </location>
</feature>
<feature type="disulfide bond" evidence="8">
    <location>
        <begin position="267"/>
        <end position="284"/>
    </location>
</feature>
<sequence>MGTLKFIGDTEFAPGKWIGVALDHPQAVDDVINSFSHWASSLIAMMREAVLVFVLCVLSLSVAQDCPLPTIAQLEAVLPPLLVIIDGNQVYSPNVTEGSVQYVCLAQGDMIDTYKAIALIATFTPNPGEPEQTMIFDIECSSGTWSGRTGSLDPPPPSVVGVPPRTDCYRCREGFGGDTRCRTCDSACNSGLMRCTGSGSGDCCLSFAASGQCDGSTDCTSSGPNYVATESNNFTCTCNLTCPDAYIVNSNCTDCDFPSICDRDSPCMNGGQCIQYSPAINYTCDCAGSYTGYNCSDCGLSCPGGYTVNSNCTDCDFTSICDRDTPCMNGGQCIQYSPPDNYTCNCTGTGYQGVNCTDLILFLSLHLTSSILSSSTFSFFSSTYVVSSTPTSSSYFSSSFVFTSSAISSPCPCTYLVANCSMETIASSDRGTFEWPETMPDSTVNISCPNGPSGASANRTCTNNNTWESPGIESCATTVISNQFRNISKVNVTAENVVSVSENLTDLVVSTTDAADQNTDNIRTVSAILDQTAILLSNPMIIMNLSSSQLSMTTENTVQILDSIEEWSPAVVEIESNNIINSFERIIDALINQDNFTNVTVVQNDIALKGESFQQAVFNGIEFTAASIDDTLQVDTQVGQDNTNGLTSNEIASIRLPQSIISIIENDRIDLAFTLYNKSVLFPIREPPPNTIVGSSVIGARIGGVSDGTKLPDPVVINLALRRIANITNPRCVYWNFTTAGGRGNWSTDGCNTTVNATTNDLSFINCHCDHLTNFACLVDVDVSATTNGATEAPQDSNLILKVVSIVGVCFSLVGLLLTIITFIIFKKLRAREASKFHIQLCLSIIFGSIVFIVGIDRVSVRAGCITAGVLMHYFSLVSYIWMGAEALLMFQKLVIVFTDITWKYLTAVSILCWTLPLLPVVITLAIDRDFYIFLYEKDENGNQSGFCFITEMIPFLAAFLLPIFIILIFNVIIFVLIIRVVILHTIGKKKRMNKSPLTTSDAIKMLIFYFGVLILFGLTWFIAVLTYIIDPNIPYIIRLIFAFFNGFEGFFIFFFLVILSSDSRNAWKSLLCPWTVRDGTASKVVKNKTSNIQVTLPQAKNEVSLVSINRKDKGKDFVENLSIESETILEDSGFSNDDDSMISKSGSIRFDCHFSTRRKHNVEKIEIDFTHGDDDNGDI</sequence>
<evidence type="ECO:0000256" key="8">
    <source>
        <dbReference type="PROSITE-ProRule" id="PRU00076"/>
    </source>
</evidence>
<dbReference type="GO" id="GO:0005886">
    <property type="term" value="C:plasma membrane"/>
    <property type="evidence" value="ECO:0007669"/>
    <property type="project" value="UniProtKB-SubCell"/>
</dbReference>
<dbReference type="GO" id="GO:0007166">
    <property type="term" value="P:cell surface receptor signaling pathway"/>
    <property type="evidence" value="ECO:0007669"/>
    <property type="project" value="InterPro"/>
</dbReference>
<dbReference type="SUPFAM" id="SSF74924">
    <property type="entry name" value="Cap-Gly domain"/>
    <property type="match status" value="1"/>
</dbReference>
<name>A0AAN0J4Q0_AMPQE</name>
<dbReference type="InterPro" id="IPR057244">
    <property type="entry name" value="GAIN_B"/>
</dbReference>
<evidence type="ECO:0000259" key="12">
    <source>
        <dbReference type="PROSITE" id="PS50227"/>
    </source>
</evidence>
<dbReference type="PROSITE" id="PS50026">
    <property type="entry name" value="EGF_3"/>
    <property type="match status" value="2"/>
</dbReference>
<feature type="disulfide bond" evidence="8">
    <location>
        <begin position="286"/>
        <end position="295"/>
    </location>
</feature>
<dbReference type="InterPro" id="IPR036859">
    <property type="entry name" value="CAP-Gly_dom_sf"/>
</dbReference>
<reference evidence="14" key="2">
    <citation type="submission" date="2024-06" db="UniProtKB">
        <authorList>
            <consortium name="EnsemblMetazoa"/>
        </authorList>
    </citation>
    <scope>IDENTIFICATION</scope>
</reference>
<evidence type="ECO:0000313" key="15">
    <source>
        <dbReference type="Proteomes" id="UP000007879"/>
    </source>
</evidence>
<dbReference type="PROSITE" id="PS50227">
    <property type="entry name" value="G_PROTEIN_RECEP_F2_3"/>
    <property type="match status" value="1"/>
</dbReference>
<dbReference type="Gene3D" id="2.10.25.10">
    <property type="entry name" value="Laminin"/>
    <property type="match status" value="2"/>
</dbReference>
<dbReference type="InterPro" id="IPR000742">
    <property type="entry name" value="EGF"/>
</dbReference>
<dbReference type="PANTHER" id="PTHR45692:SF1">
    <property type="entry name" value="G-PROTEIN COUPLED RECEPTORS FAMILY 2 PROFILE 2 DOMAIN-CONTAINING PROTEIN"/>
    <property type="match status" value="1"/>
</dbReference>
<evidence type="ECO:0000256" key="4">
    <source>
        <dbReference type="ARBA" id="ARBA00022692"/>
    </source>
</evidence>
<dbReference type="PANTHER" id="PTHR45692">
    <property type="entry name" value="G_PROTEIN_RECEP_F2_4 DOMAIN-CONTAINING PROTEIN"/>
    <property type="match status" value="1"/>
</dbReference>
<dbReference type="Pfam" id="PF01825">
    <property type="entry name" value="GPS"/>
    <property type="match status" value="1"/>
</dbReference>
<feature type="transmembrane region" description="Helical" evidence="9">
    <location>
        <begin position="837"/>
        <end position="856"/>
    </location>
</feature>
<keyword evidence="5 9" id="KW-1133">Transmembrane helix</keyword>
<dbReference type="GO" id="GO:0004930">
    <property type="term" value="F:G protein-coupled receptor activity"/>
    <property type="evidence" value="ECO:0007669"/>
    <property type="project" value="InterPro"/>
</dbReference>
<evidence type="ECO:0000259" key="11">
    <source>
        <dbReference type="PROSITE" id="PS50221"/>
    </source>
</evidence>
<dbReference type="AlphaFoldDB" id="A0AAN0J4Q0"/>
<organism evidence="14 15">
    <name type="scientific">Amphimedon queenslandica</name>
    <name type="common">Sponge</name>
    <dbReference type="NCBI Taxonomy" id="400682"/>
    <lineage>
        <taxon>Eukaryota</taxon>
        <taxon>Metazoa</taxon>
        <taxon>Porifera</taxon>
        <taxon>Demospongiae</taxon>
        <taxon>Heteroscleromorpha</taxon>
        <taxon>Haplosclerida</taxon>
        <taxon>Niphatidae</taxon>
        <taxon>Amphimedon</taxon>
    </lineage>
</organism>
<feature type="transmembrane region" description="Helical" evidence="9">
    <location>
        <begin position="960"/>
        <end position="987"/>
    </location>
</feature>
<evidence type="ECO:0000259" key="13">
    <source>
        <dbReference type="PROSITE" id="PS50261"/>
    </source>
</evidence>
<dbReference type="PROSITE" id="PS50221">
    <property type="entry name" value="GAIN_B"/>
    <property type="match status" value="1"/>
</dbReference>
<evidence type="ECO:0000256" key="3">
    <source>
        <dbReference type="ARBA" id="ARBA00022475"/>
    </source>
</evidence>
<feature type="transmembrane region" description="Helical" evidence="9">
    <location>
        <begin position="799"/>
        <end position="825"/>
    </location>
</feature>
<evidence type="ECO:0000313" key="14">
    <source>
        <dbReference type="EnsemblMetazoa" id="XP_019851721.1"/>
    </source>
</evidence>
<evidence type="ECO:0000256" key="5">
    <source>
        <dbReference type="ARBA" id="ARBA00022989"/>
    </source>
</evidence>
<keyword evidence="4 9" id="KW-0812">Transmembrane</keyword>
<dbReference type="InterPro" id="IPR001368">
    <property type="entry name" value="TNFR/NGFR_Cys_rich_reg"/>
</dbReference>
<feature type="transmembrane region" description="Helical" evidence="9">
    <location>
        <begin position="871"/>
        <end position="891"/>
    </location>
</feature>
<dbReference type="PROSITE" id="PS00022">
    <property type="entry name" value="EGF_1"/>
    <property type="match status" value="1"/>
</dbReference>
<dbReference type="PROSITE" id="PS00652">
    <property type="entry name" value="TNFR_NGFR_1"/>
    <property type="match status" value="1"/>
</dbReference>
<evidence type="ECO:0000256" key="9">
    <source>
        <dbReference type="SAM" id="Phobius"/>
    </source>
</evidence>
<dbReference type="InterPro" id="IPR001879">
    <property type="entry name" value="GPCR_2_extracellular_dom"/>
</dbReference>
<evidence type="ECO:0000256" key="6">
    <source>
        <dbReference type="ARBA" id="ARBA00023136"/>
    </source>
</evidence>
<feature type="transmembrane region" description="Helical" evidence="9">
    <location>
        <begin position="903"/>
        <end position="927"/>
    </location>
</feature>
<feature type="domain" description="G-protein coupled receptors family 2 profile 2" evidence="13">
    <location>
        <begin position="801"/>
        <end position="1061"/>
    </location>
</feature>
<dbReference type="CDD" id="cd00054">
    <property type="entry name" value="EGF_CA"/>
    <property type="match status" value="2"/>
</dbReference>
<keyword evidence="7 8" id="KW-1015">Disulfide bond</keyword>
<dbReference type="Pfam" id="PF00002">
    <property type="entry name" value="7tm_2"/>
    <property type="match status" value="1"/>
</dbReference>
<accession>A0AAN0J4Q0</accession>
<feature type="domain" description="G-protein coupled receptors family 2 profile 1" evidence="12">
    <location>
        <begin position="429"/>
        <end position="479"/>
    </location>
</feature>
<dbReference type="RefSeq" id="XP_019851721.1">
    <property type="nucleotide sequence ID" value="XM_019996162.1"/>
</dbReference>
<evidence type="ECO:0008006" key="16">
    <source>
        <dbReference type="Google" id="ProtNLM"/>
    </source>
</evidence>
<evidence type="ECO:0000256" key="1">
    <source>
        <dbReference type="ARBA" id="ARBA00004141"/>
    </source>
</evidence>
<comment type="subcellular location">
    <subcellularLocation>
        <location evidence="2">Cell membrane</location>
    </subcellularLocation>
    <subcellularLocation>
        <location evidence="1">Membrane</location>
        <topology evidence="1">Multi-pass membrane protein</topology>
    </subcellularLocation>
</comment>
<dbReference type="GeneID" id="109581763"/>
<feature type="transmembrane region" description="Helical" evidence="9">
    <location>
        <begin position="1036"/>
        <end position="1060"/>
    </location>
</feature>
<dbReference type="PRINTS" id="PR00249">
    <property type="entry name" value="GPCRSECRETIN"/>
</dbReference>
<dbReference type="InterPro" id="IPR000203">
    <property type="entry name" value="GPS"/>
</dbReference>
<reference evidence="15" key="1">
    <citation type="journal article" date="2010" name="Nature">
        <title>The Amphimedon queenslandica genome and the evolution of animal complexity.</title>
        <authorList>
            <person name="Srivastava M."/>
            <person name="Simakov O."/>
            <person name="Chapman J."/>
            <person name="Fahey B."/>
            <person name="Gauthier M.E."/>
            <person name="Mitros T."/>
            <person name="Richards G.S."/>
            <person name="Conaco C."/>
            <person name="Dacre M."/>
            <person name="Hellsten U."/>
            <person name="Larroux C."/>
            <person name="Putnam N.H."/>
            <person name="Stanke M."/>
            <person name="Adamska M."/>
            <person name="Darling A."/>
            <person name="Degnan S.M."/>
            <person name="Oakley T.H."/>
            <person name="Plachetzki D.C."/>
            <person name="Zhai Y."/>
            <person name="Adamski M."/>
            <person name="Calcino A."/>
            <person name="Cummins S.F."/>
            <person name="Goodstein D.M."/>
            <person name="Harris C."/>
            <person name="Jackson D.J."/>
            <person name="Leys S.P."/>
            <person name="Shu S."/>
            <person name="Woodcroft B.J."/>
            <person name="Vervoort M."/>
            <person name="Kosik K.S."/>
            <person name="Manning G."/>
            <person name="Degnan B.M."/>
            <person name="Rokhsar D.S."/>
        </authorList>
    </citation>
    <scope>NUCLEOTIDE SEQUENCE [LARGE SCALE GENOMIC DNA]</scope>
</reference>
<feature type="transmembrane region" description="Helical" evidence="9">
    <location>
        <begin position="1007"/>
        <end position="1030"/>
    </location>
</feature>
<dbReference type="KEGG" id="aqu:109581763"/>
<feature type="domain" description="GAIN-B" evidence="11">
    <location>
        <begin position="630"/>
        <end position="785"/>
    </location>
</feature>
<evidence type="ECO:0000259" key="10">
    <source>
        <dbReference type="PROSITE" id="PS50026"/>
    </source>
</evidence>
<dbReference type="CDD" id="cd15040">
    <property type="entry name" value="7tmB2_Adhesion"/>
    <property type="match status" value="1"/>
</dbReference>
<keyword evidence="8" id="KW-0245">EGF-like domain</keyword>
<keyword evidence="6 9" id="KW-0472">Membrane</keyword>
<dbReference type="Proteomes" id="UP000007879">
    <property type="component" value="Unassembled WGS sequence"/>
</dbReference>
<evidence type="ECO:0000256" key="2">
    <source>
        <dbReference type="ARBA" id="ARBA00004236"/>
    </source>
</evidence>
<feature type="domain" description="EGF-like" evidence="10">
    <location>
        <begin position="257"/>
        <end position="296"/>
    </location>
</feature>
<protein>
    <recommendedName>
        <fullName evidence="16">G-protein coupled receptors family 2 profile 2 domain-containing protein</fullName>
    </recommendedName>
</protein>
<evidence type="ECO:0000256" key="7">
    <source>
        <dbReference type="ARBA" id="ARBA00023157"/>
    </source>
</evidence>
<keyword evidence="3" id="KW-1003">Cell membrane</keyword>
<proteinExistence type="predicted"/>
<comment type="caution">
    <text evidence="8">Lacks conserved residue(s) required for the propagation of feature annotation.</text>
</comment>
<keyword evidence="15" id="KW-1185">Reference proteome</keyword>
<feature type="domain" description="EGF-like" evidence="10">
    <location>
        <begin position="317"/>
        <end position="357"/>
    </location>
</feature>
<dbReference type="Gene3D" id="2.60.220.50">
    <property type="match status" value="1"/>
</dbReference>